<protein>
    <recommendedName>
        <fullName evidence="4">RRM domain-containing protein</fullName>
    </recommendedName>
</protein>
<keyword evidence="6" id="KW-1185">Reference proteome</keyword>
<name>A0A7J6LMW7_PERCH</name>
<proteinExistence type="predicted"/>
<feature type="compositionally biased region" description="Gly residues" evidence="3">
    <location>
        <begin position="313"/>
        <end position="323"/>
    </location>
</feature>
<organism evidence="5 6">
    <name type="scientific">Perkinsus chesapeaki</name>
    <name type="common">Clam parasite</name>
    <name type="synonym">Perkinsus andrewsi</name>
    <dbReference type="NCBI Taxonomy" id="330153"/>
    <lineage>
        <taxon>Eukaryota</taxon>
        <taxon>Sar</taxon>
        <taxon>Alveolata</taxon>
        <taxon>Perkinsozoa</taxon>
        <taxon>Perkinsea</taxon>
        <taxon>Perkinsida</taxon>
        <taxon>Perkinsidae</taxon>
        <taxon>Perkinsus</taxon>
    </lineage>
</organism>
<dbReference type="OrthoDB" id="1875751at2759"/>
<dbReference type="InterPro" id="IPR012677">
    <property type="entry name" value="Nucleotide-bd_a/b_plait_sf"/>
</dbReference>
<evidence type="ECO:0000256" key="1">
    <source>
        <dbReference type="ARBA" id="ARBA00022884"/>
    </source>
</evidence>
<dbReference type="PROSITE" id="PS50102">
    <property type="entry name" value="RRM"/>
    <property type="match status" value="2"/>
</dbReference>
<feature type="compositionally biased region" description="Basic and acidic residues" evidence="3">
    <location>
        <begin position="121"/>
        <end position="142"/>
    </location>
</feature>
<dbReference type="SUPFAM" id="SSF54928">
    <property type="entry name" value="RNA-binding domain, RBD"/>
    <property type="match status" value="2"/>
</dbReference>
<dbReference type="Pfam" id="PF00076">
    <property type="entry name" value="RRM_1"/>
    <property type="match status" value="2"/>
</dbReference>
<dbReference type="GO" id="GO:0005634">
    <property type="term" value="C:nucleus"/>
    <property type="evidence" value="ECO:0007669"/>
    <property type="project" value="TreeGrafter"/>
</dbReference>
<feature type="compositionally biased region" description="Low complexity" evidence="3">
    <location>
        <begin position="1"/>
        <end position="13"/>
    </location>
</feature>
<feature type="domain" description="RRM" evidence="4">
    <location>
        <begin position="26"/>
        <end position="103"/>
    </location>
</feature>
<dbReference type="PANTHER" id="PTHR48024:SF56">
    <property type="entry name" value="HETEROGENEOUS NUCLEAR RIBONUCLEOPROTEIN A0"/>
    <property type="match status" value="1"/>
</dbReference>
<dbReference type="SMART" id="SM00360">
    <property type="entry name" value="RRM"/>
    <property type="match status" value="2"/>
</dbReference>
<comment type="caution">
    <text evidence="5">The sequence shown here is derived from an EMBL/GenBank/DDBJ whole genome shotgun (WGS) entry which is preliminary data.</text>
</comment>
<dbReference type="Proteomes" id="UP000591131">
    <property type="component" value="Unassembled WGS sequence"/>
</dbReference>
<feature type="region of interest" description="Disordered" evidence="3">
    <location>
        <begin position="100"/>
        <end position="143"/>
    </location>
</feature>
<feature type="region of interest" description="Disordered" evidence="3">
    <location>
        <begin position="1"/>
        <end position="26"/>
    </location>
</feature>
<feature type="compositionally biased region" description="Low complexity" evidence="3">
    <location>
        <begin position="263"/>
        <end position="278"/>
    </location>
</feature>
<dbReference type="PANTHER" id="PTHR48024">
    <property type="entry name" value="GEO13361P1-RELATED"/>
    <property type="match status" value="1"/>
</dbReference>
<dbReference type="GO" id="GO:0003723">
    <property type="term" value="F:RNA binding"/>
    <property type="evidence" value="ECO:0007669"/>
    <property type="project" value="UniProtKB-UniRule"/>
</dbReference>
<feature type="compositionally biased region" description="Gly residues" evidence="3">
    <location>
        <begin position="109"/>
        <end position="120"/>
    </location>
</feature>
<gene>
    <name evidence="5" type="ORF">FOL47_007194</name>
</gene>
<dbReference type="InterPro" id="IPR000504">
    <property type="entry name" value="RRM_dom"/>
</dbReference>
<feature type="compositionally biased region" description="Basic and acidic residues" evidence="3">
    <location>
        <begin position="213"/>
        <end position="226"/>
    </location>
</feature>
<dbReference type="InterPro" id="IPR035979">
    <property type="entry name" value="RBD_domain_sf"/>
</dbReference>
<keyword evidence="1 2" id="KW-0694">RNA-binding</keyword>
<accession>A0A7J6LMW7</accession>
<dbReference type="EMBL" id="JAAPAO010000416">
    <property type="protein sequence ID" value="KAF4660360.1"/>
    <property type="molecule type" value="Genomic_DNA"/>
</dbReference>
<evidence type="ECO:0000313" key="5">
    <source>
        <dbReference type="EMBL" id="KAF4660360.1"/>
    </source>
</evidence>
<feature type="domain" description="RRM" evidence="4">
    <location>
        <begin position="144"/>
        <end position="222"/>
    </location>
</feature>
<evidence type="ECO:0000256" key="2">
    <source>
        <dbReference type="PROSITE-ProRule" id="PRU00176"/>
    </source>
</evidence>
<dbReference type="AlphaFoldDB" id="A0A7J6LMW7"/>
<feature type="compositionally biased region" description="Low complexity" evidence="3">
    <location>
        <begin position="285"/>
        <end position="294"/>
    </location>
</feature>
<dbReference type="InterPro" id="IPR050886">
    <property type="entry name" value="RNA-binding_reg"/>
</dbReference>
<reference evidence="5 6" key="1">
    <citation type="submission" date="2020-04" db="EMBL/GenBank/DDBJ databases">
        <title>Perkinsus chesapeaki whole genome sequence.</title>
        <authorList>
            <person name="Bogema D.R."/>
        </authorList>
    </citation>
    <scope>NUCLEOTIDE SEQUENCE [LARGE SCALE GENOMIC DNA]</scope>
    <source>
        <strain evidence="5">ATCC PRA-425</strain>
    </source>
</reference>
<evidence type="ECO:0000259" key="4">
    <source>
        <dbReference type="PROSITE" id="PS50102"/>
    </source>
</evidence>
<feature type="region of interest" description="Disordered" evidence="3">
    <location>
        <begin position="213"/>
        <end position="357"/>
    </location>
</feature>
<dbReference type="Gene3D" id="3.30.70.330">
    <property type="match status" value="2"/>
</dbReference>
<sequence>MNGTSAPGGSNSASGGGGRPRDGEGRKLFVGGLPGTCEKQHMESYFGQFGQVDDACVMFDRNTGRSRGFGFVVYNQLTDMETCLASGPHVILDKSVDVKRASIDPPPGSGGKGGKGFSGKGKGDRRDDYGMDGGRGSREGDNPCKVFVGGLPNSCDQARLSEHFSRYGAIDEAIVMYEKDTGRHRGFGYVIFSSPADADKAIASRDSNKIDDRWVEVKHARREAPRGKGKGRPMGYGSGGPSSGGGYAQRPPPPSYQSGGGYNRQQQQYGQPPMYSGPPSGGGYHHQQPMMQQQPAPPPGQYGGYGTSPYGARQGGGGGGYGGPPQPAPYGGGYGQAPPPRQAYGQQPGPGYRASPY</sequence>
<feature type="compositionally biased region" description="Gly residues" evidence="3">
    <location>
        <begin position="232"/>
        <end position="247"/>
    </location>
</feature>
<evidence type="ECO:0000256" key="3">
    <source>
        <dbReference type="SAM" id="MobiDB-lite"/>
    </source>
</evidence>
<evidence type="ECO:0000313" key="6">
    <source>
        <dbReference type="Proteomes" id="UP000591131"/>
    </source>
</evidence>